<sequence length="57" mass="7076">MHRMVFLGPTSKWMTLRIDNWKCKFLIRLLYFAWMLSICWCGWGRCSFFHHKYAIFP</sequence>
<name>A0A2P2QV73_RHIMU</name>
<keyword evidence="1" id="KW-0472">Membrane</keyword>
<evidence type="ECO:0000256" key="1">
    <source>
        <dbReference type="SAM" id="Phobius"/>
    </source>
</evidence>
<keyword evidence="1" id="KW-1133">Transmembrane helix</keyword>
<dbReference type="AlphaFoldDB" id="A0A2P2QV73"/>
<reference evidence="2" key="1">
    <citation type="submission" date="2018-02" db="EMBL/GenBank/DDBJ databases">
        <title>Rhizophora mucronata_Transcriptome.</title>
        <authorList>
            <person name="Meera S.P."/>
            <person name="Sreeshan A."/>
            <person name="Augustine A."/>
        </authorList>
    </citation>
    <scope>NUCLEOTIDE SEQUENCE</scope>
    <source>
        <tissue evidence="2">Leaf</tissue>
    </source>
</reference>
<feature type="transmembrane region" description="Helical" evidence="1">
    <location>
        <begin position="25"/>
        <end position="43"/>
    </location>
</feature>
<proteinExistence type="predicted"/>
<dbReference type="EMBL" id="GGEC01090373">
    <property type="protein sequence ID" value="MBX70857.1"/>
    <property type="molecule type" value="Transcribed_RNA"/>
</dbReference>
<protein>
    <submittedName>
        <fullName evidence="2">Uncharacterized protein</fullName>
    </submittedName>
</protein>
<keyword evidence="1" id="KW-0812">Transmembrane</keyword>
<accession>A0A2P2QV73</accession>
<evidence type="ECO:0000313" key="2">
    <source>
        <dbReference type="EMBL" id="MBX70857.1"/>
    </source>
</evidence>
<organism evidence="2">
    <name type="scientific">Rhizophora mucronata</name>
    <name type="common">Asiatic mangrove</name>
    <dbReference type="NCBI Taxonomy" id="61149"/>
    <lineage>
        <taxon>Eukaryota</taxon>
        <taxon>Viridiplantae</taxon>
        <taxon>Streptophyta</taxon>
        <taxon>Embryophyta</taxon>
        <taxon>Tracheophyta</taxon>
        <taxon>Spermatophyta</taxon>
        <taxon>Magnoliopsida</taxon>
        <taxon>eudicotyledons</taxon>
        <taxon>Gunneridae</taxon>
        <taxon>Pentapetalae</taxon>
        <taxon>rosids</taxon>
        <taxon>fabids</taxon>
        <taxon>Malpighiales</taxon>
        <taxon>Rhizophoraceae</taxon>
        <taxon>Rhizophora</taxon>
    </lineage>
</organism>